<dbReference type="Proteomes" id="UP001279734">
    <property type="component" value="Unassembled WGS sequence"/>
</dbReference>
<sequence length="95" mass="10568">MVACSSQLGILLWGLMCPILEASALLPELMFGSDRVHDADTSYFAELWFVGCWRGVMMFWSNFGVDRFGASTQKLYVAAVVSLVEASWSWAADFC</sequence>
<comment type="caution">
    <text evidence="3">The sequence shown here is derived from an EMBL/GenBank/DDBJ whole genome shotgun (WGS) entry which is preliminary data.</text>
</comment>
<dbReference type="AlphaFoldDB" id="A0AAD3Y3M9"/>
<feature type="transmembrane region" description="Helical" evidence="1">
    <location>
        <begin position="46"/>
        <end position="63"/>
    </location>
</feature>
<keyword evidence="2" id="KW-0732">Signal</keyword>
<feature type="signal peptide" evidence="2">
    <location>
        <begin position="1"/>
        <end position="22"/>
    </location>
</feature>
<evidence type="ECO:0000313" key="3">
    <source>
        <dbReference type="EMBL" id="GMH28033.1"/>
    </source>
</evidence>
<feature type="chain" id="PRO_5041960782" description="Secreted protein" evidence="2">
    <location>
        <begin position="23"/>
        <end position="95"/>
    </location>
</feature>
<evidence type="ECO:0000256" key="2">
    <source>
        <dbReference type="SAM" id="SignalP"/>
    </source>
</evidence>
<accession>A0AAD3Y3M9</accession>
<proteinExistence type="predicted"/>
<protein>
    <recommendedName>
        <fullName evidence="5">Secreted protein</fullName>
    </recommendedName>
</protein>
<evidence type="ECO:0000313" key="4">
    <source>
        <dbReference type="Proteomes" id="UP001279734"/>
    </source>
</evidence>
<feature type="transmembrane region" description="Helical" evidence="1">
    <location>
        <begin position="75"/>
        <end position="92"/>
    </location>
</feature>
<name>A0AAD3Y3M9_NEPGR</name>
<keyword evidence="1" id="KW-1133">Transmembrane helix</keyword>
<keyword evidence="4" id="KW-1185">Reference proteome</keyword>
<organism evidence="3 4">
    <name type="scientific">Nepenthes gracilis</name>
    <name type="common">Slender pitcher plant</name>
    <dbReference type="NCBI Taxonomy" id="150966"/>
    <lineage>
        <taxon>Eukaryota</taxon>
        <taxon>Viridiplantae</taxon>
        <taxon>Streptophyta</taxon>
        <taxon>Embryophyta</taxon>
        <taxon>Tracheophyta</taxon>
        <taxon>Spermatophyta</taxon>
        <taxon>Magnoliopsida</taxon>
        <taxon>eudicotyledons</taxon>
        <taxon>Gunneridae</taxon>
        <taxon>Pentapetalae</taxon>
        <taxon>Caryophyllales</taxon>
        <taxon>Nepenthaceae</taxon>
        <taxon>Nepenthes</taxon>
    </lineage>
</organism>
<gene>
    <name evidence="3" type="ORF">Nepgr_029876</name>
</gene>
<reference evidence="3" key="1">
    <citation type="submission" date="2023-05" db="EMBL/GenBank/DDBJ databases">
        <title>Nepenthes gracilis genome sequencing.</title>
        <authorList>
            <person name="Fukushima K."/>
        </authorList>
    </citation>
    <scope>NUCLEOTIDE SEQUENCE</scope>
    <source>
        <strain evidence="3">SING2019-196</strain>
    </source>
</reference>
<keyword evidence="1" id="KW-0472">Membrane</keyword>
<evidence type="ECO:0008006" key="5">
    <source>
        <dbReference type="Google" id="ProtNLM"/>
    </source>
</evidence>
<keyword evidence="1" id="KW-0812">Transmembrane</keyword>
<dbReference type="EMBL" id="BSYO01000033">
    <property type="protein sequence ID" value="GMH28033.1"/>
    <property type="molecule type" value="Genomic_DNA"/>
</dbReference>
<evidence type="ECO:0000256" key="1">
    <source>
        <dbReference type="SAM" id="Phobius"/>
    </source>
</evidence>